<feature type="region of interest" description="Disordered" evidence="1">
    <location>
        <begin position="1"/>
        <end position="81"/>
    </location>
</feature>
<feature type="compositionally biased region" description="Basic and acidic residues" evidence="1">
    <location>
        <begin position="37"/>
        <end position="55"/>
    </location>
</feature>
<dbReference type="EMBL" id="LXQA010399128">
    <property type="protein sequence ID" value="MCI49297.1"/>
    <property type="molecule type" value="Genomic_DNA"/>
</dbReference>
<protein>
    <submittedName>
        <fullName evidence="2">Uncharacterized protein</fullName>
    </submittedName>
</protein>
<keyword evidence="3" id="KW-1185">Reference proteome</keyword>
<proteinExistence type="predicted"/>
<dbReference type="AlphaFoldDB" id="A0A392SLK4"/>
<evidence type="ECO:0000313" key="2">
    <source>
        <dbReference type="EMBL" id="MCI49297.1"/>
    </source>
</evidence>
<evidence type="ECO:0000313" key="3">
    <source>
        <dbReference type="Proteomes" id="UP000265520"/>
    </source>
</evidence>
<accession>A0A392SLK4</accession>
<evidence type="ECO:0000256" key="1">
    <source>
        <dbReference type="SAM" id="MobiDB-lite"/>
    </source>
</evidence>
<name>A0A392SLK4_9FABA</name>
<sequence length="81" mass="8934">YLQIVKKDTGVIVPRNKVPPPPSCDPHGARQKRKKTKSEGEPAKDAKKAKVEKKSSVGIKIGASETRTKRKHEKVSTEDDS</sequence>
<comment type="caution">
    <text evidence="2">The sequence shown here is derived from an EMBL/GenBank/DDBJ whole genome shotgun (WGS) entry which is preliminary data.</text>
</comment>
<reference evidence="2 3" key="1">
    <citation type="journal article" date="2018" name="Front. Plant Sci.">
        <title>Red Clover (Trifolium pratense) and Zigzag Clover (T. medium) - A Picture of Genomic Similarities and Differences.</title>
        <authorList>
            <person name="Dluhosova J."/>
            <person name="Istvanek J."/>
            <person name="Nedelnik J."/>
            <person name="Repkova J."/>
        </authorList>
    </citation>
    <scope>NUCLEOTIDE SEQUENCE [LARGE SCALE GENOMIC DNA]</scope>
    <source>
        <strain evidence="3">cv. 10/8</strain>
        <tissue evidence="2">Leaf</tissue>
    </source>
</reference>
<feature type="non-terminal residue" evidence="2">
    <location>
        <position position="1"/>
    </location>
</feature>
<organism evidence="2 3">
    <name type="scientific">Trifolium medium</name>
    <dbReference type="NCBI Taxonomy" id="97028"/>
    <lineage>
        <taxon>Eukaryota</taxon>
        <taxon>Viridiplantae</taxon>
        <taxon>Streptophyta</taxon>
        <taxon>Embryophyta</taxon>
        <taxon>Tracheophyta</taxon>
        <taxon>Spermatophyta</taxon>
        <taxon>Magnoliopsida</taxon>
        <taxon>eudicotyledons</taxon>
        <taxon>Gunneridae</taxon>
        <taxon>Pentapetalae</taxon>
        <taxon>rosids</taxon>
        <taxon>fabids</taxon>
        <taxon>Fabales</taxon>
        <taxon>Fabaceae</taxon>
        <taxon>Papilionoideae</taxon>
        <taxon>50 kb inversion clade</taxon>
        <taxon>NPAAA clade</taxon>
        <taxon>Hologalegina</taxon>
        <taxon>IRL clade</taxon>
        <taxon>Trifolieae</taxon>
        <taxon>Trifolium</taxon>
    </lineage>
</organism>
<dbReference type="Proteomes" id="UP000265520">
    <property type="component" value="Unassembled WGS sequence"/>
</dbReference>